<protein>
    <submittedName>
        <fullName evidence="6">ACRO protein</fullName>
    </submittedName>
</protein>
<dbReference type="CDD" id="cd00190">
    <property type="entry name" value="Tryp_SPc"/>
    <property type="match status" value="1"/>
</dbReference>
<gene>
    <name evidence="6" type="primary">Acr_2</name>
    <name evidence="6" type="ORF">INDMAC_R09404</name>
</gene>
<keyword evidence="1" id="KW-0645">Protease</keyword>
<dbReference type="InterPro" id="IPR001314">
    <property type="entry name" value="Peptidase_S1A"/>
</dbReference>
<keyword evidence="2" id="KW-0378">Hydrolase</keyword>
<dbReference type="Pfam" id="PF00089">
    <property type="entry name" value="Trypsin"/>
    <property type="match status" value="1"/>
</dbReference>
<dbReference type="SMART" id="SM00020">
    <property type="entry name" value="Tryp_SPc"/>
    <property type="match status" value="1"/>
</dbReference>
<keyword evidence="7" id="KW-1185">Reference proteome</keyword>
<dbReference type="FunFam" id="2.40.10.10:FF:000118">
    <property type="entry name" value="Chymotrypsinogen A"/>
    <property type="match status" value="1"/>
</dbReference>
<dbReference type="InterPro" id="IPR018114">
    <property type="entry name" value="TRYPSIN_HIS"/>
</dbReference>
<dbReference type="SUPFAM" id="SSF50494">
    <property type="entry name" value="Trypsin-like serine proteases"/>
    <property type="match status" value="1"/>
</dbReference>
<evidence type="ECO:0000256" key="3">
    <source>
        <dbReference type="ARBA" id="ARBA00022825"/>
    </source>
</evidence>
<accession>A0A7L1GMX2</accession>
<dbReference type="GO" id="GO:0007340">
    <property type="term" value="P:acrosome reaction"/>
    <property type="evidence" value="ECO:0007669"/>
    <property type="project" value="TreeGrafter"/>
</dbReference>
<keyword evidence="4" id="KW-1015">Disulfide bond</keyword>
<sequence>MASYHGTSRVVGGVSAQPGAWPWIVSIQQAVGAGMGHICGGSLISSQWVLTAAHCFVGTGRTYYVLAGITYFNKPGPEAQLRHVRRILLHRGYDNDTMSNDIALLELDQPVQCGYQVQLACVPDASLRLAELTNCWVSGWG</sequence>
<keyword evidence="3" id="KW-0720">Serine protease</keyword>
<dbReference type="InterPro" id="IPR001254">
    <property type="entry name" value="Trypsin_dom"/>
</dbReference>
<reference evidence="6 7" key="1">
    <citation type="submission" date="2019-09" db="EMBL/GenBank/DDBJ databases">
        <title>Bird 10,000 Genomes (B10K) Project - Family phase.</title>
        <authorList>
            <person name="Zhang G."/>
        </authorList>
    </citation>
    <scope>NUCLEOTIDE SEQUENCE [LARGE SCALE GENOMIC DNA]</scope>
    <source>
        <strain evidence="6">B10K-DU-001-78</strain>
        <tissue evidence="6">Muscle</tissue>
    </source>
</reference>
<dbReference type="Proteomes" id="UP000557230">
    <property type="component" value="Unassembled WGS sequence"/>
</dbReference>
<dbReference type="PROSITE" id="PS50240">
    <property type="entry name" value="TRYPSIN_DOM"/>
    <property type="match status" value="1"/>
</dbReference>
<dbReference type="EMBL" id="VXBD01010140">
    <property type="protein sequence ID" value="NXN15050.1"/>
    <property type="molecule type" value="Genomic_DNA"/>
</dbReference>
<dbReference type="InterPro" id="IPR009003">
    <property type="entry name" value="Peptidase_S1_PA"/>
</dbReference>
<evidence type="ECO:0000259" key="5">
    <source>
        <dbReference type="PROSITE" id="PS50240"/>
    </source>
</evidence>
<feature type="domain" description="Peptidase S1" evidence="5">
    <location>
        <begin position="10"/>
        <end position="141"/>
    </location>
</feature>
<feature type="non-terminal residue" evidence="6">
    <location>
        <position position="141"/>
    </location>
</feature>
<dbReference type="GO" id="GO:0004252">
    <property type="term" value="F:serine-type endopeptidase activity"/>
    <property type="evidence" value="ECO:0007669"/>
    <property type="project" value="InterPro"/>
</dbReference>
<proteinExistence type="predicted"/>
<evidence type="ECO:0000256" key="2">
    <source>
        <dbReference type="ARBA" id="ARBA00022801"/>
    </source>
</evidence>
<dbReference type="PRINTS" id="PR00722">
    <property type="entry name" value="CHYMOTRYPSIN"/>
</dbReference>
<dbReference type="GO" id="GO:0006508">
    <property type="term" value="P:proteolysis"/>
    <property type="evidence" value="ECO:0007669"/>
    <property type="project" value="UniProtKB-KW"/>
</dbReference>
<dbReference type="Gene3D" id="2.40.10.10">
    <property type="entry name" value="Trypsin-like serine proteases"/>
    <property type="match status" value="1"/>
</dbReference>
<evidence type="ECO:0000256" key="4">
    <source>
        <dbReference type="ARBA" id="ARBA00023157"/>
    </source>
</evidence>
<comment type="caution">
    <text evidence="6">The sequence shown here is derived from an EMBL/GenBank/DDBJ whole genome shotgun (WGS) entry which is preliminary data.</text>
</comment>
<evidence type="ECO:0000256" key="1">
    <source>
        <dbReference type="ARBA" id="ARBA00022670"/>
    </source>
</evidence>
<dbReference type="InterPro" id="IPR043504">
    <property type="entry name" value="Peptidase_S1_PA_chymotrypsin"/>
</dbReference>
<evidence type="ECO:0000313" key="7">
    <source>
        <dbReference type="Proteomes" id="UP000557230"/>
    </source>
</evidence>
<dbReference type="OrthoDB" id="6339452at2759"/>
<dbReference type="PANTHER" id="PTHR24252">
    <property type="entry name" value="ACROSIN-RELATED"/>
    <property type="match status" value="1"/>
</dbReference>
<evidence type="ECO:0000313" key="6">
    <source>
        <dbReference type="EMBL" id="NXN15050.1"/>
    </source>
</evidence>
<dbReference type="AlphaFoldDB" id="A0A7L1GMX2"/>
<name>A0A7L1GMX2_9PICI</name>
<feature type="non-terminal residue" evidence="6">
    <location>
        <position position="1"/>
    </location>
</feature>
<dbReference type="PANTHER" id="PTHR24252:SF8">
    <property type="entry name" value="ACROSIN"/>
    <property type="match status" value="1"/>
</dbReference>
<organism evidence="6 7">
    <name type="scientific">Indicator maculatus</name>
    <name type="common">spotted honeyguide</name>
    <dbReference type="NCBI Taxonomy" id="545262"/>
    <lineage>
        <taxon>Eukaryota</taxon>
        <taxon>Metazoa</taxon>
        <taxon>Chordata</taxon>
        <taxon>Craniata</taxon>
        <taxon>Vertebrata</taxon>
        <taxon>Euteleostomi</taxon>
        <taxon>Archelosauria</taxon>
        <taxon>Archosauria</taxon>
        <taxon>Dinosauria</taxon>
        <taxon>Saurischia</taxon>
        <taxon>Theropoda</taxon>
        <taxon>Coelurosauria</taxon>
        <taxon>Aves</taxon>
        <taxon>Neognathae</taxon>
        <taxon>Neoaves</taxon>
        <taxon>Telluraves</taxon>
        <taxon>Coraciimorphae</taxon>
        <taxon>Piciformes</taxon>
        <taxon>Indicatoridae</taxon>
        <taxon>Indicator</taxon>
    </lineage>
</organism>
<dbReference type="PROSITE" id="PS00134">
    <property type="entry name" value="TRYPSIN_HIS"/>
    <property type="match status" value="1"/>
</dbReference>